<evidence type="ECO:0000313" key="1">
    <source>
        <dbReference type="EMBL" id="KAK3676823.1"/>
    </source>
</evidence>
<gene>
    <name evidence="1" type="ORF">LTR78_003027</name>
</gene>
<accession>A0AAE0WS41</accession>
<sequence>MESASCPLERLPSEILTMLFRNLDSIFDLQNIMLASPHVWRHLENDRQVSSILDELLQKDSIHRQLAFAVRTVAYLRHQSPQLIGQLNDLGLDVFEPGFNRPISNLPAEEELFDTLPESMEPVEVRSLLTTSGAIHATASRCINCYLSHFHALRPVRSRDGVKFDVRNDSWDDLPTGPRFLVPYTGAPLWTEFQQLLKAFWMLQFANLFFLHHKHRSFDIPEDCRDMEIDDMKPIDLFGFERQGRQEYHSRNRPRDYLFHMMQLFITAEEYLADVKRGADKHPDSELLSCEQGVGDAQMWPDVSETMEHFVRLFKDIRSLENGDGFSPWRRLGFAIWDIARLRKAGLVHHPERDRDVDRVRWLSVIREDEFPRVQNHRQQKKEGYVYYPEDSDESSKSRPYGNSVYWLHDNPRRSLALEFDKQAHDT</sequence>
<name>A0AAE0WS41_9PEZI</name>
<reference evidence="1" key="1">
    <citation type="submission" date="2023-07" db="EMBL/GenBank/DDBJ databases">
        <title>Black Yeasts Isolated from many extreme environments.</title>
        <authorList>
            <person name="Coleine C."/>
            <person name="Stajich J.E."/>
            <person name="Selbmann L."/>
        </authorList>
    </citation>
    <scope>NUCLEOTIDE SEQUENCE</scope>
    <source>
        <strain evidence="1">CCFEE 5485</strain>
    </source>
</reference>
<evidence type="ECO:0000313" key="2">
    <source>
        <dbReference type="Proteomes" id="UP001274830"/>
    </source>
</evidence>
<dbReference type="AlphaFoldDB" id="A0AAE0WS41"/>
<organism evidence="1 2">
    <name type="scientific">Recurvomyces mirabilis</name>
    <dbReference type="NCBI Taxonomy" id="574656"/>
    <lineage>
        <taxon>Eukaryota</taxon>
        <taxon>Fungi</taxon>
        <taxon>Dikarya</taxon>
        <taxon>Ascomycota</taxon>
        <taxon>Pezizomycotina</taxon>
        <taxon>Dothideomycetes</taxon>
        <taxon>Dothideomycetidae</taxon>
        <taxon>Mycosphaerellales</taxon>
        <taxon>Teratosphaeriaceae</taxon>
        <taxon>Recurvomyces</taxon>
    </lineage>
</organism>
<dbReference type="EMBL" id="JAUTXT010000008">
    <property type="protein sequence ID" value="KAK3676823.1"/>
    <property type="molecule type" value="Genomic_DNA"/>
</dbReference>
<proteinExistence type="predicted"/>
<evidence type="ECO:0008006" key="3">
    <source>
        <dbReference type="Google" id="ProtNLM"/>
    </source>
</evidence>
<dbReference type="Proteomes" id="UP001274830">
    <property type="component" value="Unassembled WGS sequence"/>
</dbReference>
<comment type="caution">
    <text evidence="1">The sequence shown here is derived from an EMBL/GenBank/DDBJ whole genome shotgun (WGS) entry which is preliminary data.</text>
</comment>
<protein>
    <recommendedName>
        <fullName evidence="3">F-box domain-containing protein</fullName>
    </recommendedName>
</protein>
<keyword evidence="2" id="KW-1185">Reference proteome</keyword>